<protein>
    <submittedName>
        <fullName evidence="1">Uncharacterized protein</fullName>
    </submittedName>
</protein>
<keyword evidence="2" id="KW-1185">Reference proteome</keyword>
<name>A0A964E556_9PROT</name>
<dbReference type="RefSeq" id="WP_227308860.1">
    <property type="nucleotide sequence ID" value="NZ_JAESVA010000006.1"/>
</dbReference>
<dbReference type="Proteomes" id="UP000721844">
    <property type="component" value="Unassembled WGS sequence"/>
</dbReference>
<organism evidence="1 2">
    <name type="scientific">Acidisoma cellulosilyticum</name>
    <dbReference type="NCBI Taxonomy" id="2802395"/>
    <lineage>
        <taxon>Bacteria</taxon>
        <taxon>Pseudomonadati</taxon>
        <taxon>Pseudomonadota</taxon>
        <taxon>Alphaproteobacteria</taxon>
        <taxon>Acetobacterales</taxon>
        <taxon>Acidocellaceae</taxon>
        <taxon>Acidisoma</taxon>
    </lineage>
</organism>
<dbReference type="EMBL" id="JAESVA010000006">
    <property type="protein sequence ID" value="MCB8882196.1"/>
    <property type="molecule type" value="Genomic_DNA"/>
</dbReference>
<comment type="caution">
    <text evidence="1">The sequence shown here is derived from an EMBL/GenBank/DDBJ whole genome shotgun (WGS) entry which is preliminary data.</text>
</comment>
<evidence type="ECO:0000313" key="2">
    <source>
        <dbReference type="Proteomes" id="UP000721844"/>
    </source>
</evidence>
<evidence type="ECO:0000313" key="1">
    <source>
        <dbReference type="EMBL" id="MCB8882196.1"/>
    </source>
</evidence>
<proteinExistence type="predicted"/>
<gene>
    <name evidence="1" type="ORF">ACELLULO517_18260</name>
</gene>
<dbReference type="AlphaFoldDB" id="A0A964E556"/>
<accession>A0A964E556</accession>
<sequence>MASLPGARPVLLTLPGMPPVTMLRPGARVVSDLVLSGTYDWWPKRRDAVRFAKDYARSKNRFPILSDRLPRRATEVLSILPLPSESEASDIIRFGVISDRFESGHKLKTLAYIAQNQIVLSLSDVNEDLSEVLDHYFFVRRVYSVGEIAMHLASISRMDPHVLRDRLVRFQLACAERFNWESVASKLAPTGPGLTAESKSLADNVLV</sequence>
<reference evidence="1 2" key="1">
    <citation type="journal article" date="2021" name="Microorganisms">
        <title>Acidisoma silvae sp. nov. and Acidisomacellulosilytica sp. nov., Two Acidophilic Bacteria Isolated from Decaying Wood, Hydrolyzing Cellulose and Producing Poly-3-hydroxybutyrate.</title>
        <authorList>
            <person name="Mieszkin S."/>
            <person name="Pouder E."/>
            <person name="Uroz S."/>
            <person name="Simon-Colin C."/>
            <person name="Alain K."/>
        </authorList>
    </citation>
    <scope>NUCLEOTIDE SEQUENCE [LARGE SCALE GENOMIC DNA]</scope>
    <source>
        <strain evidence="1 2">HW T5.17</strain>
    </source>
</reference>